<dbReference type="Pfam" id="PF11148">
    <property type="entry name" value="DUF2922"/>
    <property type="match status" value="1"/>
</dbReference>
<dbReference type="Proteomes" id="UP001312865">
    <property type="component" value="Unassembled WGS sequence"/>
</dbReference>
<dbReference type="InterPro" id="IPR021321">
    <property type="entry name" value="DUF2922"/>
</dbReference>
<accession>A0ABU8HBM5</accession>
<reference evidence="1 2" key="1">
    <citation type="journal article" date="2018" name="J. Microbiol.">
        <title>Bacillus spongiae sp. nov., isolated from sponge of Jeju Island.</title>
        <authorList>
            <person name="Lee G.E."/>
            <person name="Im W.T."/>
            <person name="Park J.S."/>
        </authorList>
    </citation>
    <scope>NUCLEOTIDE SEQUENCE [LARGE SCALE GENOMIC DNA]</scope>
    <source>
        <strain evidence="1 2">135PIL107-10</strain>
    </source>
</reference>
<protein>
    <submittedName>
        <fullName evidence="1">DUF2922 domain-containing protein</fullName>
    </submittedName>
</protein>
<evidence type="ECO:0000313" key="1">
    <source>
        <dbReference type="EMBL" id="MEI5906713.1"/>
    </source>
</evidence>
<comment type="caution">
    <text evidence="1">The sequence shown here is derived from an EMBL/GenBank/DDBJ whole genome shotgun (WGS) entry which is preliminary data.</text>
</comment>
<name>A0ABU8HBM5_9BACI</name>
<evidence type="ECO:0000313" key="2">
    <source>
        <dbReference type="Proteomes" id="UP001312865"/>
    </source>
</evidence>
<keyword evidence="2" id="KW-1185">Reference proteome</keyword>
<sequence>MAKSLELHFLSEEGKTVRLSLDDPIEPVDELAVKQVMDTIIANNVFQSSSGAYKTAKAARLLERNVTEFPLE</sequence>
<dbReference type="EMBL" id="JBBAXC010000004">
    <property type="protein sequence ID" value="MEI5906713.1"/>
    <property type="molecule type" value="Genomic_DNA"/>
</dbReference>
<gene>
    <name evidence="1" type="ORF">WAK64_06535</name>
</gene>
<proteinExistence type="predicted"/>
<dbReference type="RefSeq" id="WP_336586147.1">
    <property type="nucleotide sequence ID" value="NZ_JBBAXC010000004.1"/>
</dbReference>
<organism evidence="1 2">
    <name type="scientific">Bacillus spongiae</name>
    <dbReference type="NCBI Taxonomy" id="2683610"/>
    <lineage>
        <taxon>Bacteria</taxon>
        <taxon>Bacillati</taxon>
        <taxon>Bacillota</taxon>
        <taxon>Bacilli</taxon>
        <taxon>Bacillales</taxon>
        <taxon>Bacillaceae</taxon>
        <taxon>Bacillus</taxon>
    </lineage>
</organism>